<reference evidence="1 2" key="1">
    <citation type="submission" date="2007-02" db="EMBL/GenBank/DDBJ databases">
        <title>Complete sequence of chromosome of Shewanella baltica OS155.</title>
        <authorList>
            <consortium name="US DOE Joint Genome Institute"/>
            <person name="Copeland A."/>
            <person name="Lucas S."/>
            <person name="Lapidus A."/>
            <person name="Barry K."/>
            <person name="Detter J.C."/>
            <person name="Glavina del Rio T."/>
            <person name="Hammon N."/>
            <person name="Israni S."/>
            <person name="Dalin E."/>
            <person name="Tice H."/>
            <person name="Pitluck S."/>
            <person name="Sims D.R."/>
            <person name="Brettin T."/>
            <person name="Bruce D."/>
            <person name="Han C."/>
            <person name="Tapia R."/>
            <person name="Brainard J."/>
            <person name="Schmutz J."/>
            <person name="Larimer F."/>
            <person name="Land M."/>
            <person name="Hauser L."/>
            <person name="Kyrpides N."/>
            <person name="Mikhailova N."/>
            <person name="Brettar I."/>
            <person name="Klappenbach J."/>
            <person name="Konstantinidis K."/>
            <person name="Rodrigues J."/>
            <person name="Tiedje J."/>
            <person name="Richardson P."/>
        </authorList>
    </citation>
    <scope>NUCLEOTIDE SEQUENCE [LARGE SCALE GENOMIC DNA]</scope>
    <source>
        <strain evidence="2">OS155 / ATCC BAA-1091</strain>
    </source>
</reference>
<accession>A3D8N4</accession>
<dbReference type="OrthoDB" id="8421304at2"/>
<dbReference type="HOGENOM" id="CLU_1298889_0_0_6"/>
<gene>
    <name evidence="1" type="ordered locus">Sbal_3622</name>
</gene>
<evidence type="ECO:0000313" key="2">
    <source>
        <dbReference type="Proteomes" id="UP000001557"/>
    </source>
</evidence>
<dbReference type="AlphaFoldDB" id="A3D8N4"/>
<dbReference type="KEGG" id="sbl:Sbal_3622"/>
<proteinExistence type="predicted"/>
<dbReference type="RefSeq" id="WP_011847796.1">
    <property type="nucleotide sequence ID" value="NC_009052.1"/>
</dbReference>
<dbReference type="Proteomes" id="UP000001557">
    <property type="component" value="Chromosome"/>
</dbReference>
<sequence length="207" mass="23441">MNTKPLKAYEVNEPQEGCSCIVFETNSAAARRNGAGELGIDWEDVSYCRRLPWADQYAGVKGRVPPLVCIANGWWFKCMHCSCTINSDFEGEDTEGNYIKLEPIEDGDAIYCSQSCKDKQENEEANRNLAFEAFKKSVQEQRPDLTFVDFQGAGPWITMTARFTFPGSKYRCEARDQNGSGEITWHISNGDMQAWEVYETKRNGEQA</sequence>
<keyword evidence="2" id="KW-1185">Reference proteome</keyword>
<dbReference type="EMBL" id="CP000563">
    <property type="protein sequence ID" value="ABN63097.1"/>
    <property type="molecule type" value="Genomic_DNA"/>
</dbReference>
<evidence type="ECO:0000313" key="1">
    <source>
        <dbReference type="EMBL" id="ABN63097.1"/>
    </source>
</evidence>
<name>A3D8N4_SHEB5</name>
<organism evidence="1 2">
    <name type="scientific">Shewanella baltica (strain OS155 / ATCC BAA-1091)</name>
    <dbReference type="NCBI Taxonomy" id="325240"/>
    <lineage>
        <taxon>Bacteria</taxon>
        <taxon>Pseudomonadati</taxon>
        <taxon>Pseudomonadota</taxon>
        <taxon>Gammaproteobacteria</taxon>
        <taxon>Alteromonadales</taxon>
        <taxon>Shewanellaceae</taxon>
        <taxon>Shewanella</taxon>
    </lineage>
</organism>
<protein>
    <submittedName>
        <fullName evidence="1">Uncharacterized protein</fullName>
    </submittedName>
</protein>
<dbReference type="STRING" id="325240.Sbal_3622"/>